<dbReference type="Pfam" id="PF00497">
    <property type="entry name" value="SBP_bac_3"/>
    <property type="match status" value="1"/>
</dbReference>
<evidence type="ECO:0000256" key="2">
    <source>
        <dbReference type="ARBA" id="ARBA00022729"/>
    </source>
</evidence>
<feature type="domain" description="Solute-binding protein family 3/N-terminal" evidence="3">
    <location>
        <begin position="9"/>
        <end position="77"/>
    </location>
</feature>
<dbReference type="STRING" id="154981.AKJ29_03950"/>
<dbReference type="PROSITE" id="PS01039">
    <property type="entry name" value="SBP_BACTERIAL_3"/>
    <property type="match status" value="1"/>
</dbReference>
<dbReference type="AlphaFoldDB" id="A0A0P7KIK5"/>
<evidence type="ECO:0000259" key="3">
    <source>
        <dbReference type="Pfam" id="PF00497"/>
    </source>
</evidence>
<keyword evidence="5" id="KW-1185">Reference proteome</keyword>
<reference evidence="4 5" key="1">
    <citation type="submission" date="2015-09" db="EMBL/GenBank/DDBJ databases">
        <title>Draft genome sequence of Aliiroseovarius crassostreae CV919-312TSm, the causative agent of Roseovarius Oyster Disease (formerly Juvenile Oyster Disease).</title>
        <authorList>
            <person name="Kessner L."/>
            <person name="Spinard E."/>
            <person name="Nelson D."/>
        </authorList>
    </citation>
    <scope>NUCLEOTIDE SEQUENCE [LARGE SCALE GENOMIC DNA]</scope>
    <source>
        <strain evidence="4 5">CV919-312</strain>
    </source>
</reference>
<sequence length="109" mass="12245">MLERIPATEGFKGYEIDVITELAKDLEVELEFVPTDWKTLVNEIVAGKYHMTGSASISPSRMKVAEFSIALYLAADRALHNQRQAGPVHRFRLDQRTGRESGNHPGHLI</sequence>
<gene>
    <name evidence="4" type="ORF">AKJ29_03950</name>
</gene>
<keyword evidence="2" id="KW-0732">Signal</keyword>
<evidence type="ECO:0000313" key="4">
    <source>
        <dbReference type="EMBL" id="KPN61759.1"/>
    </source>
</evidence>
<dbReference type="SUPFAM" id="SSF53850">
    <property type="entry name" value="Periplasmic binding protein-like II"/>
    <property type="match status" value="1"/>
</dbReference>
<protein>
    <recommendedName>
        <fullName evidence="3">Solute-binding protein family 3/N-terminal domain-containing protein</fullName>
    </recommendedName>
</protein>
<organism evidence="4 5">
    <name type="scientific">Aliiroseovarius crassostreae</name>
    <dbReference type="NCBI Taxonomy" id="154981"/>
    <lineage>
        <taxon>Bacteria</taxon>
        <taxon>Pseudomonadati</taxon>
        <taxon>Pseudomonadota</taxon>
        <taxon>Alphaproteobacteria</taxon>
        <taxon>Rhodobacterales</taxon>
        <taxon>Paracoccaceae</taxon>
        <taxon>Aliiroseovarius</taxon>
    </lineage>
</organism>
<dbReference type="InterPro" id="IPR001638">
    <property type="entry name" value="Solute-binding_3/MltF_N"/>
</dbReference>
<dbReference type="Proteomes" id="UP000050471">
    <property type="component" value="Unassembled WGS sequence"/>
</dbReference>
<dbReference type="InterPro" id="IPR018313">
    <property type="entry name" value="SBP_3_CS"/>
</dbReference>
<comment type="caution">
    <text evidence="4">The sequence shown here is derived from an EMBL/GenBank/DDBJ whole genome shotgun (WGS) entry which is preliminary data.</text>
</comment>
<proteinExistence type="inferred from homology"/>
<evidence type="ECO:0000313" key="5">
    <source>
        <dbReference type="Proteomes" id="UP000050471"/>
    </source>
</evidence>
<dbReference type="RefSeq" id="WP_055192793.1">
    <property type="nucleotide sequence ID" value="NZ_FPBS01000003.1"/>
</dbReference>
<dbReference type="EMBL" id="LKBA01000024">
    <property type="protein sequence ID" value="KPN61759.1"/>
    <property type="molecule type" value="Genomic_DNA"/>
</dbReference>
<dbReference type="Gene3D" id="3.40.190.10">
    <property type="entry name" value="Periplasmic binding protein-like II"/>
    <property type="match status" value="1"/>
</dbReference>
<comment type="similarity">
    <text evidence="1">Belongs to the bacterial solute-binding protein 3 family.</text>
</comment>
<accession>A0A0P7KIK5</accession>
<evidence type="ECO:0000256" key="1">
    <source>
        <dbReference type="ARBA" id="ARBA00010333"/>
    </source>
</evidence>
<name>A0A0P7KIK5_9RHOB</name>